<dbReference type="EMBL" id="GBHO01014332">
    <property type="protein sequence ID" value="JAG29272.1"/>
    <property type="molecule type" value="Transcribed_RNA"/>
</dbReference>
<reference evidence="1" key="1">
    <citation type="journal article" date="2014" name="PLoS ONE">
        <title>Transcriptome-Based Identification of ABC Transporters in the Western Tarnished Plant Bug Lygus hesperus.</title>
        <authorList>
            <person name="Hull J.J."/>
            <person name="Chaney K."/>
            <person name="Geib S.M."/>
            <person name="Fabrick J.A."/>
            <person name="Brent C.S."/>
            <person name="Walsh D."/>
            <person name="Lavine L.C."/>
        </authorList>
    </citation>
    <scope>NUCLEOTIDE SEQUENCE</scope>
</reference>
<reference evidence="1" key="2">
    <citation type="submission" date="2014-07" db="EMBL/GenBank/DDBJ databases">
        <authorList>
            <person name="Hull J."/>
        </authorList>
    </citation>
    <scope>NUCLEOTIDE SEQUENCE</scope>
</reference>
<feature type="non-terminal residue" evidence="1">
    <location>
        <position position="101"/>
    </location>
</feature>
<name>A0A0A9Y882_LYGHE</name>
<feature type="non-terminal residue" evidence="1">
    <location>
        <position position="1"/>
    </location>
</feature>
<dbReference type="AlphaFoldDB" id="A0A0A9Y882"/>
<protein>
    <submittedName>
        <fullName evidence="1">Uncharacterized protein</fullName>
    </submittedName>
</protein>
<accession>A0A0A9Y882</accession>
<sequence length="101" mass="11841">SDSEMVRSAYIEQNSYYKKLCHEKEKSFYDMMAEKFSGISSSGQFWRLVSYFKSGEIRRMGDISMEQWVDHFQSQWRLAVPLGGVPPVPAVFYHECDILDK</sequence>
<gene>
    <name evidence="1" type="ORF">CM83_105588</name>
</gene>
<proteinExistence type="predicted"/>
<evidence type="ECO:0000313" key="1">
    <source>
        <dbReference type="EMBL" id="JAG29272.1"/>
    </source>
</evidence>
<organism evidence="1">
    <name type="scientific">Lygus hesperus</name>
    <name type="common">Western plant bug</name>
    <dbReference type="NCBI Taxonomy" id="30085"/>
    <lineage>
        <taxon>Eukaryota</taxon>
        <taxon>Metazoa</taxon>
        <taxon>Ecdysozoa</taxon>
        <taxon>Arthropoda</taxon>
        <taxon>Hexapoda</taxon>
        <taxon>Insecta</taxon>
        <taxon>Pterygota</taxon>
        <taxon>Neoptera</taxon>
        <taxon>Paraneoptera</taxon>
        <taxon>Hemiptera</taxon>
        <taxon>Heteroptera</taxon>
        <taxon>Panheteroptera</taxon>
        <taxon>Cimicomorpha</taxon>
        <taxon>Miridae</taxon>
        <taxon>Mirini</taxon>
        <taxon>Lygus</taxon>
    </lineage>
</organism>